<dbReference type="InterPro" id="IPR000873">
    <property type="entry name" value="AMP-dep_synth/lig_dom"/>
</dbReference>
<dbReference type="InterPro" id="IPR025110">
    <property type="entry name" value="AMP-bd_C"/>
</dbReference>
<reference evidence="5" key="1">
    <citation type="journal article" date="2019" name="Int. J. Syst. Evol. Microbiol.">
        <title>The Global Catalogue of Microorganisms (GCM) 10K type strain sequencing project: providing services to taxonomists for standard genome sequencing and annotation.</title>
        <authorList>
            <consortium name="The Broad Institute Genomics Platform"/>
            <consortium name="The Broad Institute Genome Sequencing Center for Infectious Disease"/>
            <person name="Wu L."/>
            <person name="Ma J."/>
        </authorList>
    </citation>
    <scope>NUCLEOTIDE SEQUENCE [LARGE SCALE GENOMIC DNA]</scope>
    <source>
        <strain evidence="5">JCM 14546</strain>
    </source>
</reference>
<dbReference type="PROSITE" id="PS00455">
    <property type="entry name" value="AMP_BINDING"/>
    <property type="match status" value="1"/>
</dbReference>
<gene>
    <name evidence="4" type="ORF">GCM10009755_10700</name>
</gene>
<organism evidence="4 5">
    <name type="scientific">Brevibacterium samyangense</name>
    <dbReference type="NCBI Taxonomy" id="366888"/>
    <lineage>
        <taxon>Bacteria</taxon>
        <taxon>Bacillati</taxon>
        <taxon>Actinomycetota</taxon>
        <taxon>Actinomycetes</taxon>
        <taxon>Micrococcales</taxon>
        <taxon>Brevibacteriaceae</taxon>
        <taxon>Brevibacterium</taxon>
    </lineage>
</organism>
<feature type="region of interest" description="Disordered" evidence="1">
    <location>
        <begin position="153"/>
        <end position="186"/>
    </location>
</feature>
<dbReference type="RefSeq" id="WP_344307677.1">
    <property type="nucleotide sequence ID" value="NZ_BAAANO010000009.1"/>
</dbReference>
<dbReference type="InterPro" id="IPR042099">
    <property type="entry name" value="ANL_N_sf"/>
</dbReference>
<dbReference type="EMBL" id="BAAANO010000009">
    <property type="protein sequence ID" value="GAA2003510.1"/>
    <property type="molecule type" value="Genomic_DNA"/>
</dbReference>
<evidence type="ECO:0000313" key="5">
    <source>
        <dbReference type="Proteomes" id="UP001500755"/>
    </source>
</evidence>
<protein>
    <recommendedName>
        <fullName evidence="6">Long-chain acyl-CoA synthetase</fullName>
    </recommendedName>
</protein>
<name>A0ABP5EP80_9MICO</name>
<feature type="domain" description="AMP-dependent synthetase/ligase" evidence="2">
    <location>
        <begin position="27"/>
        <end position="447"/>
    </location>
</feature>
<dbReference type="Proteomes" id="UP001500755">
    <property type="component" value="Unassembled WGS sequence"/>
</dbReference>
<evidence type="ECO:0000259" key="2">
    <source>
        <dbReference type="Pfam" id="PF00501"/>
    </source>
</evidence>
<accession>A0ABP5EP80</accession>
<dbReference type="InterPro" id="IPR045851">
    <property type="entry name" value="AMP-bd_C_sf"/>
</dbReference>
<feature type="domain" description="AMP-binding enzyme C-terminal" evidence="3">
    <location>
        <begin position="498"/>
        <end position="593"/>
    </location>
</feature>
<keyword evidence="5" id="KW-1185">Reference proteome</keyword>
<dbReference type="Pfam" id="PF00501">
    <property type="entry name" value="AMP-binding"/>
    <property type="match status" value="1"/>
</dbReference>
<sequence length="603" mass="62459">MPHYFPAGMPRHLDYVANAVPEVLLSSARTWGERIAVVDGEQTLSHVELLAQAKAVAADLAAHGAGPGTVVGLHMPNTLGYFPAYYGALMTGAAVTLVNPLQPPTGLLKQLADAGATAVVTHPAHLGALEQVLADLPLTRVLVAPATWSGAATEEQTARARELARASGASAGGTGGAPGGAASSSGGAPWALLEDVVATGADFEPVLAGRDEVAHYAYTGGTTGKSKGVRVLHRNVLGNVTQMAAWRLHRAVVRDSEGFLALAPIESAGEPYIRAGEATGVQVPPLFHAQGLTTSSMFVLGGITIVLAGRFKPETFVNLVNEWEATYTSGNPPMYLSIAEYCRKSGATMPSMLVAISGAAPLDSTAIGRIGEAMPNAIVAEGYGLTEGTCMVTSSPFTRDSIQKVGTVGIPVCDTEIEIRDVDGTTVLPDGAEGELWVSGPQVTDGYSNAPEQTAAQYVDGWLRTGDIASRDADGFVRIHDRAKDMLIYNGYNVYPRELEDISAGHPDVAQIAVVGRPSAEVGEIPVAFVVPTAGVGGDGGAAGSGDGTTAGSGASAFDTEGFMAWVAERVLPYQKIREVRVVESLPASAAGKILKTELRDLL</sequence>
<dbReference type="Gene3D" id="3.30.300.30">
    <property type="match status" value="1"/>
</dbReference>
<evidence type="ECO:0000313" key="4">
    <source>
        <dbReference type="EMBL" id="GAA2003510.1"/>
    </source>
</evidence>
<evidence type="ECO:0008006" key="6">
    <source>
        <dbReference type="Google" id="ProtNLM"/>
    </source>
</evidence>
<dbReference type="InterPro" id="IPR020845">
    <property type="entry name" value="AMP-binding_CS"/>
</dbReference>
<dbReference type="Pfam" id="PF13193">
    <property type="entry name" value="AMP-binding_C"/>
    <property type="match status" value="1"/>
</dbReference>
<evidence type="ECO:0000259" key="3">
    <source>
        <dbReference type="Pfam" id="PF13193"/>
    </source>
</evidence>
<evidence type="ECO:0000256" key="1">
    <source>
        <dbReference type="SAM" id="MobiDB-lite"/>
    </source>
</evidence>
<feature type="compositionally biased region" description="Gly residues" evidence="1">
    <location>
        <begin position="170"/>
        <end position="179"/>
    </location>
</feature>
<comment type="caution">
    <text evidence="4">The sequence shown here is derived from an EMBL/GenBank/DDBJ whole genome shotgun (WGS) entry which is preliminary data.</text>
</comment>
<proteinExistence type="predicted"/>
<dbReference type="PANTHER" id="PTHR24096">
    <property type="entry name" value="LONG-CHAIN-FATTY-ACID--COA LIGASE"/>
    <property type="match status" value="1"/>
</dbReference>
<dbReference type="Gene3D" id="3.40.50.12780">
    <property type="entry name" value="N-terminal domain of ligase-like"/>
    <property type="match status" value="1"/>
</dbReference>
<dbReference type="SUPFAM" id="SSF56801">
    <property type="entry name" value="Acetyl-CoA synthetase-like"/>
    <property type="match status" value="1"/>
</dbReference>